<reference evidence="5 6" key="1">
    <citation type="submission" date="2018-01" db="EMBL/GenBank/DDBJ databases">
        <title>Metagenomic assembled genomes from two thermal pools in the Uzon Caldera, Kamchatka, Russia.</title>
        <authorList>
            <person name="Wilkins L."/>
            <person name="Ettinger C."/>
        </authorList>
    </citation>
    <scope>NUCLEOTIDE SEQUENCE [LARGE SCALE GENOMIC DNA]</scope>
    <source>
        <strain evidence="5">ZAV-06</strain>
    </source>
</reference>
<dbReference type="Proteomes" id="UP000886076">
    <property type="component" value="Unassembled WGS sequence"/>
</dbReference>
<dbReference type="InterPro" id="IPR003593">
    <property type="entry name" value="AAA+_ATPase"/>
</dbReference>
<accession>A0A2J6N8Q4</accession>
<proteinExistence type="predicted"/>
<gene>
    <name evidence="5" type="ORF">C0188_00385</name>
    <name evidence="4" type="ORF">ENO39_05060</name>
</gene>
<evidence type="ECO:0000313" key="4">
    <source>
        <dbReference type="EMBL" id="HEW64405.1"/>
    </source>
</evidence>
<dbReference type="InterPro" id="IPR014774">
    <property type="entry name" value="KaiC-like_dom"/>
</dbReference>
<dbReference type="Gene3D" id="3.40.50.300">
    <property type="entry name" value="P-loop containing nucleotide triphosphate hydrolases"/>
    <property type="match status" value="1"/>
</dbReference>
<organism evidence="5 6">
    <name type="scientific">Fervidicoccus fontis</name>
    <dbReference type="NCBI Taxonomy" id="683846"/>
    <lineage>
        <taxon>Archaea</taxon>
        <taxon>Thermoproteota</taxon>
        <taxon>Thermoprotei</taxon>
        <taxon>Fervidicoccales</taxon>
        <taxon>Fervidicoccaceae</taxon>
        <taxon>Fervidicoccus</taxon>
    </lineage>
</organism>
<dbReference type="PANTHER" id="PTHR43637:SF1">
    <property type="entry name" value="UPF0273 PROTEIN TM_0370"/>
    <property type="match status" value="1"/>
</dbReference>
<dbReference type="SUPFAM" id="SSF52540">
    <property type="entry name" value="P-loop containing nucleoside triphosphate hydrolases"/>
    <property type="match status" value="1"/>
</dbReference>
<dbReference type="EMBL" id="PNIM01000001">
    <property type="protein sequence ID" value="PMB76116.1"/>
    <property type="molecule type" value="Genomic_DNA"/>
</dbReference>
<sequence length="252" mass="28298">MIGKSMQLPLVSDLIEGNLSEGIYVIAGPPGIGKSVFVKRLIANSIADSYILYVSVDSSIKDMLEFLEKMNISKYKDHIQFLDAFSTTFTGIKQDIQYEKINLESASDSLFTIYSKLSQMDGNKILVIDSITEMLIGTDPDTSISFIKGLKQITESTHTLGVITIHTGPDSLKDILWILEYLSDGYIELAFEPNFEAVGILLRRIRIKKMSNKFHDSNWYPYKIVKDYGLQFMSPQELKAIADVVTGKKSSQ</sequence>
<keyword evidence="1" id="KW-0547">Nucleotide-binding</keyword>
<dbReference type="EMBL" id="DSFH01000062">
    <property type="protein sequence ID" value="HEW64405.1"/>
    <property type="molecule type" value="Genomic_DNA"/>
</dbReference>
<keyword evidence="2" id="KW-0067">ATP-binding</keyword>
<evidence type="ECO:0000256" key="2">
    <source>
        <dbReference type="ARBA" id="ARBA00022840"/>
    </source>
</evidence>
<dbReference type="GO" id="GO:0005524">
    <property type="term" value="F:ATP binding"/>
    <property type="evidence" value="ECO:0007669"/>
    <property type="project" value="UniProtKB-KW"/>
</dbReference>
<reference evidence="4" key="2">
    <citation type="journal article" date="2020" name="mSystems">
        <title>Genome- and Community-Level Interaction Insights into Carbon Utilization and Element Cycling Functions of Hydrothermarchaeota in Hydrothermal Sediment.</title>
        <authorList>
            <person name="Zhou Z."/>
            <person name="Liu Y."/>
            <person name="Xu W."/>
            <person name="Pan J."/>
            <person name="Luo Z.H."/>
            <person name="Li M."/>
        </authorList>
    </citation>
    <scope>NUCLEOTIDE SEQUENCE [LARGE SCALE GENOMIC DNA]</scope>
    <source>
        <strain evidence="4">SpSt-1261</strain>
    </source>
</reference>
<dbReference type="InterPro" id="IPR027417">
    <property type="entry name" value="P-loop_NTPase"/>
</dbReference>
<dbReference type="Pfam" id="PF06745">
    <property type="entry name" value="ATPase"/>
    <property type="match status" value="1"/>
</dbReference>
<evidence type="ECO:0000313" key="6">
    <source>
        <dbReference type="Proteomes" id="UP000237153"/>
    </source>
</evidence>
<dbReference type="PANTHER" id="PTHR43637">
    <property type="entry name" value="UPF0273 PROTEIN TM_0370"/>
    <property type="match status" value="1"/>
</dbReference>
<evidence type="ECO:0000256" key="1">
    <source>
        <dbReference type="ARBA" id="ARBA00022741"/>
    </source>
</evidence>
<comment type="caution">
    <text evidence="5">The sequence shown here is derived from an EMBL/GenBank/DDBJ whole genome shotgun (WGS) entry which is preliminary data.</text>
</comment>
<evidence type="ECO:0000259" key="3">
    <source>
        <dbReference type="SMART" id="SM00382"/>
    </source>
</evidence>
<name>A0A2J6N8Q4_9CREN</name>
<feature type="domain" description="AAA+ ATPase" evidence="3">
    <location>
        <begin position="20"/>
        <end position="183"/>
    </location>
</feature>
<dbReference type="SMART" id="SM00382">
    <property type="entry name" value="AAA"/>
    <property type="match status" value="1"/>
</dbReference>
<dbReference type="AlphaFoldDB" id="A0A2J6N8Q4"/>
<evidence type="ECO:0000313" key="5">
    <source>
        <dbReference type="EMBL" id="PMB76116.1"/>
    </source>
</evidence>
<dbReference type="RefSeq" id="WP_272985724.1">
    <property type="nucleotide sequence ID" value="NZ_DSFH01000062.1"/>
</dbReference>
<protein>
    <recommendedName>
        <fullName evidence="3">AAA+ ATPase domain-containing protein</fullName>
    </recommendedName>
</protein>
<dbReference type="Proteomes" id="UP000237153">
    <property type="component" value="Unassembled WGS sequence"/>
</dbReference>